<dbReference type="PANTHER" id="PTHR42928">
    <property type="entry name" value="TRICARBOXYLATE-BINDING PROTEIN"/>
    <property type="match status" value="1"/>
</dbReference>
<feature type="signal peptide" evidence="2">
    <location>
        <begin position="1"/>
        <end position="26"/>
    </location>
</feature>
<dbReference type="CDD" id="cd07012">
    <property type="entry name" value="PBP2_Bug_TTT"/>
    <property type="match status" value="1"/>
</dbReference>
<protein>
    <submittedName>
        <fullName evidence="3">Tripartite tricarboxylate transporter substrate binding protein</fullName>
    </submittedName>
</protein>
<evidence type="ECO:0000313" key="3">
    <source>
        <dbReference type="EMBL" id="MEJ8855367.1"/>
    </source>
</evidence>
<sequence length="330" mass="34626">MITRPSFLALGMACACMLLIGARVDAQELTRGTISLVVPYPSGGVSDVLARDFAPAFAKAIDRTVIVENLSGASGSIGAAKVLGGAHDGSLVLVGTSTETILTPITIKGLNYKPADFRLLGVVYTAPLALYARRDLKAGSVDELAALSKRPGNAPLNYGSTGPGSLYHIVTENLNKATGLDATHIPYRGGAPLLQDLMAGTIDLTMLPVDNVLGTLVDGGKIKVLGVAAAKRAARYPATPTLDESASARGFGHPTVWVGIFVARNMPDDLTLQMHRAVTDALEREDTRRLLETTGGTVPPTMGLQEASAFYDAETRSLQTMARVARVQGE</sequence>
<dbReference type="Pfam" id="PF03401">
    <property type="entry name" value="TctC"/>
    <property type="match status" value="1"/>
</dbReference>
<organism evidence="3 4">
    <name type="scientific">Variovorax robiniae</name>
    <dbReference type="NCBI Taxonomy" id="1836199"/>
    <lineage>
        <taxon>Bacteria</taxon>
        <taxon>Pseudomonadati</taxon>
        <taxon>Pseudomonadota</taxon>
        <taxon>Betaproteobacteria</taxon>
        <taxon>Burkholderiales</taxon>
        <taxon>Comamonadaceae</taxon>
        <taxon>Variovorax</taxon>
    </lineage>
</organism>
<dbReference type="InterPro" id="IPR005064">
    <property type="entry name" value="BUG"/>
</dbReference>
<proteinExistence type="inferred from homology"/>
<dbReference type="PANTHER" id="PTHR42928:SF5">
    <property type="entry name" value="BLR1237 PROTEIN"/>
    <property type="match status" value="1"/>
</dbReference>
<dbReference type="Proteomes" id="UP001367030">
    <property type="component" value="Unassembled WGS sequence"/>
</dbReference>
<gene>
    <name evidence="3" type="ORF">WKW79_12345</name>
</gene>
<dbReference type="SUPFAM" id="SSF53850">
    <property type="entry name" value="Periplasmic binding protein-like II"/>
    <property type="match status" value="1"/>
</dbReference>
<feature type="chain" id="PRO_5046670008" evidence="2">
    <location>
        <begin position="27"/>
        <end position="330"/>
    </location>
</feature>
<evidence type="ECO:0000256" key="2">
    <source>
        <dbReference type="SAM" id="SignalP"/>
    </source>
</evidence>
<dbReference type="PROSITE" id="PS51257">
    <property type="entry name" value="PROKAR_LIPOPROTEIN"/>
    <property type="match status" value="1"/>
</dbReference>
<dbReference type="Gene3D" id="3.40.190.10">
    <property type="entry name" value="Periplasmic binding protein-like II"/>
    <property type="match status" value="1"/>
</dbReference>
<evidence type="ECO:0000313" key="4">
    <source>
        <dbReference type="Proteomes" id="UP001367030"/>
    </source>
</evidence>
<dbReference type="EMBL" id="JBBKZS010000004">
    <property type="protein sequence ID" value="MEJ8855367.1"/>
    <property type="molecule type" value="Genomic_DNA"/>
</dbReference>
<dbReference type="RefSeq" id="WP_340335443.1">
    <property type="nucleotide sequence ID" value="NZ_JBBKZS010000004.1"/>
</dbReference>
<evidence type="ECO:0000256" key="1">
    <source>
        <dbReference type="ARBA" id="ARBA00006987"/>
    </source>
</evidence>
<dbReference type="InterPro" id="IPR042100">
    <property type="entry name" value="Bug_dom1"/>
</dbReference>
<comment type="caution">
    <text evidence="3">The sequence shown here is derived from an EMBL/GenBank/DDBJ whole genome shotgun (WGS) entry which is preliminary data.</text>
</comment>
<name>A0ABU8X9L8_9BURK</name>
<comment type="similarity">
    <text evidence="1">Belongs to the UPF0065 (bug) family.</text>
</comment>
<dbReference type="Gene3D" id="3.40.190.150">
    <property type="entry name" value="Bordetella uptake gene, domain 1"/>
    <property type="match status" value="1"/>
</dbReference>
<reference evidence="3 4" key="1">
    <citation type="submission" date="2024-03" db="EMBL/GenBank/DDBJ databases">
        <title>Novel species of the genus Variovorax.</title>
        <authorList>
            <person name="Liu Q."/>
            <person name="Xin Y.-H."/>
        </authorList>
    </citation>
    <scope>NUCLEOTIDE SEQUENCE [LARGE SCALE GENOMIC DNA]</scope>
    <source>
        <strain evidence="3 4">KACC 18901</strain>
    </source>
</reference>
<keyword evidence="4" id="KW-1185">Reference proteome</keyword>
<keyword evidence="2" id="KW-0732">Signal</keyword>
<accession>A0ABU8X9L8</accession>